<dbReference type="OrthoDB" id="2708at2759"/>
<dbReference type="GO" id="GO:0016829">
    <property type="term" value="F:lyase activity"/>
    <property type="evidence" value="ECO:0007669"/>
    <property type="project" value="InterPro"/>
</dbReference>
<reference evidence="2" key="1">
    <citation type="journal article" date="2015" name="PLoS Genet.">
        <title>Genome Sequence and Transcriptome Analyses of Chrysochromulina tobin: Metabolic Tools for Enhanced Algal Fitness in the Prominent Order Prymnesiales (Haptophyceae).</title>
        <authorList>
            <person name="Hovde B.T."/>
            <person name="Deodato C.R."/>
            <person name="Hunsperger H.M."/>
            <person name="Ryken S.A."/>
            <person name="Yost W."/>
            <person name="Jha R.K."/>
            <person name="Patterson J."/>
            <person name="Monnat R.J. Jr."/>
            <person name="Barlow S.B."/>
            <person name="Starkenburg S.R."/>
            <person name="Cattolico R.A."/>
        </authorList>
    </citation>
    <scope>NUCLEOTIDE SEQUENCE</scope>
    <source>
        <strain evidence="2">CCMP291</strain>
    </source>
</reference>
<dbReference type="AlphaFoldDB" id="A0A0M0JTV4"/>
<comment type="caution">
    <text evidence="1">The sequence shown here is derived from an EMBL/GenBank/DDBJ whole genome shotgun (WGS) entry which is preliminary data.</text>
</comment>
<dbReference type="InterPro" id="IPR010404">
    <property type="entry name" value="CpcT/CpeT"/>
</dbReference>
<protein>
    <submittedName>
        <fullName evidence="1">Uncharacterized protein</fullName>
    </submittedName>
</protein>
<organism evidence="1 2">
    <name type="scientific">Chrysochromulina tobinii</name>
    <dbReference type="NCBI Taxonomy" id="1460289"/>
    <lineage>
        <taxon>Eukaryota</taxon>
        <taxon>Haptista</taxon>
        <taxon>Haptophyta</taxon>
        <taxon>Prymnesiophyceae</taxon>
        <taxon>Prymnesiales</taxon>
        <taxon>Chrysochromulinaceae</taxon>
        <taxon>Chrysochromulina</taxon>
    </lineage>
</organism>
<dbReference type="EMBL" id="JWZX01002319">
    <property type="protein sequence ID" value="KOO29974.1"/>
    <property type="molecule type" value="Genomic_DNA"/>
</dbReference>
<accession>A0A0M0JTV4</accession>
<proteinExistence type="predicted"/>
<dbReference type="Pfam" id="PF06206">
    <property type="entry name" value="CpeT"/>
    <property type="match status" value="1"/>
</dbReference>
<dbReference type="InterPro" id="IPR038672">
    <property type="entry name" value="CpcT/CpeT_sf"/>
</dbReference>
<sequence length="234" mass="26380">MTVSLSRTSLAAAAAAASTPESLHASSVLSRFLSQFRGHFDNHEQVETEKLAGLTPREGGGHEHIHCSLQPVTLHDRPQGQYVLASYYFNGDPDAVFRERLYAIDELPRDPQFGTCVRMRIYKMRLSTAERLRAGMTLNDVAWSAAEDLHASLHVPEADVFWRWCGERFEGSMRTQSIEIISERSGRAIRVRDDVALWQDALWVNDRATDAETGAYVYGNIHDIPYKMARVNAE</sequence>
<dbReference type="CDD" id="cd16338">
    <property type="entry name" value="CpcT"/>
    <property type="match status" value="1"/>
</dbReference>
<evidence type="ECO:0000313" key="1">
    <source>
        <dbReference type="EMBL" id="KOO29974.1"/>
    </source>
</evidence>
<name>A0A0M0JTV4_9EUKA</name>
<dbReference type="Gene3D" id="2.40.128.590">
    <property type="entry name" value="CpcT/CpeT domain"/>
    <property type="match status" value="1"/>
</dbReference>
<dbReference type="Proteomes" id="UP000037460">
    <property type="component" value="Unassembled WGS sequence"/>
</dbReference>
<keyword evidence="2" id="KW-1185">Reference proteome</keyword>
<evidence type="ECO:0000313" key="2">
    <source>
        <dbReference type="Proteomes" id="UP000037460"/>
    </source>
</evidence>
<gene>
    <name evidence="1" type="ORF">Ctob_013023</name>
</gene>